<evidence type="ECO:0000313" key="4">
    <source>
        <dbReference type="Proteomes" id="UP000634139"/>
    </source>
</evidence>
<evidence type="ECO:0000259" key="1">
    <source>
        <dbReference type="Pfam" id="PF00501"/>
    </source>
</evidence>
<dbReference type="PANTHER" id="PTHR43767:SF1">
    <property type="entry name" value="NONRIBOSOMAL PEPTIDE SYNTHASE PES1 (EUROFUNG)-RELATED"/>
    <property type="match status" value="1"/>
</dbReference>
<dbReference type="InterPro" id="IPR050237">
    <property type="entry name" value="ATP-dep_AMP-bd_enzyme"/>
</dbReference>
<dbReference type="InterPro" id="IPR042099">
    <property type="entry name" value="ANL_N_sf"/>
</dbReference>
<comment type="caution">
    <text evidence="3">The sequence shown here is derived from an EMBL/GenBank/DDBJ whole genome shotgun (WGS) entry which is preliminary data.</text>
</comment>
<reference evidence="3" key="2">
    <citation type="submission" date="2020-09" db="EMBL/GenBank/DDBJ databases">
        <authorList>
            <person name="Sun Q."/>
            <person name="Kim S."/>
        </authorList>
    </citation>
    <scope>NUCLEOTIDE SEQUENCE</scope>
    <source>
        <strain evidence="3">KCTC 32422</strain>
    </source>
</reference>
<dbReference type="Gene3D" id="3.30.300.30">
    <property type="match status" value="1"/>
</dbReference>
<evidence type="ECO:0008006" key="5">
    <source>
        <dbReference type="Google" id="ProtNLM"/>
    </source>
</evidence>
<evidence type="ECO:0000259" key="2">
    <source>
        <dbReference type="Pfam" id="PF13193"/>
    </source>
</evidence>
<sequence>MGSAACGPAGNWRGQGRCGGADALMSAMTDTLRAIMALDPDRAEIDFEGRDYSWGDLARTVAGIEAALAGMDLPPDARVGVMLRNRPGHIAAILAVLATDRCLVSLNPALPDDKLFADVETLGLPVIVADEGDAARPGIAASFARAGTAVIVIGARLEGVRLLPGCERPSAAAQTSPGVAIEMLTSGTTGAPKRVPLTRASFEASFAGFTKYERNREFADRPQLRSGVTMVNNPLTHIGGIYGCIGALLAGRKIGLLEKFTVAGWVDAIRRNRPKVAGAVPSALRMLLEADVDPAALSSLSAVISGTAPLPPELVDAVLDKYGIPVLANYGATEFAGAIAGWSLDDFRAHWQAKRGAAGRVHANVAARIVDPETGAPLPLGSEGLLELKGDQLGPVHRIDGGAWLRTTDRAVLDADNFLFIRGRADNAIIRGGFKVHPDDVVKALHQHPAVREAAVVGVADDRLGAVPAAAIILRDGAEAPDLDALKAFLKERLIAYQVPVHFRFVADFPRTPSMKPSAPGLRALFEEQAA</sequence>
<name>A0A918RPP3_9SPHN</name>
<keyword evidence="4" id="KW-1185">Reference proteome</keyword>
<dbReference type="InterPro" id="IPR000873">
    <property type="entry name" value="AMP-dep_synth/lig_dom"/>
</dbReference>
<dbReference type="PANTHER" id="PTHR43767">
    <property type="entry name" value="LONG-CHAIN-FATTY-ACID--COA LIGASE"/>
    <property type="match status" value="1"/>
</dbReference>
<dbReference type="Proteomes" id="UP000634139">
    <property type="component" value="Unassembled WGS sequence"/>
</dbReference>
<organism evidence="3 4">
    <name type="scientific">Novosphingobium arvoryzae</name>
    <dbReference type="NCBI Taxonomy" id="1256514"/>
    <lineage>
        <taxon>Bacteria</taxon>
        <taxon>Pseudomonadati</taxon>
        <taxon>Pseudomonadota</taxon>
        <taxon>Alphaproteobacteria</taxon>
        <taxon>Sphingomonadales</taxon>
        <taxon>Sphingomonadaceae</taxon>
        <taxon>Novosphingobium</taxon>
    </lineage>
</organism>
<dbReference type="SUPFAM" id="SSF56801">
    <property type="entry name" value="Acetyl-CoA synthetase-like"/>
    <property type="match status" value="1"/>
</dbReference>
<dbReference type="Pfam" id="PF13193">
    <property type="entry name" value="AMP-binding_C"/>
    <property type="match status" value="1"/>
</dbReference>
<feature type="domain" description="AMP-dependent synthetase/ligase" evidence="1">
    <location>
        <begin position="39"/>
        <end position="393"/>
    </location>
</feature>
<dbReference type="CDD" id="cd04433">
    <property type="entry name" value="AFD_class_I"/>
    <property type="match status" value="1"/>
</dbReference>
<proteinExistence type="predicted"/>
<feature type="domain" description="AMP-binding enzyme C-terminal" evidence="2">
    <location>
        <begin position="444"/>
        <end position="516"/>
    </location>
</feature>
<evidence type="ECO:0000313" key="3">
    <source>
        <dbReference type="EMBL" id="GHA05212.1"/>
    </source>
</evidence>
<dbReference type="EMBL" id="BMZD01000008">
    <property type="protein sequence ID" value="GHA05212.1"/>
    <property type="molecule type" value="Genomic_DNA"/>
</dbReference>
<gene>
    <name evidence="3" type="ORF">GCM10011617_27830</name>
</gene>
<dbReference type="Gene3D" id="3.40.50.12780">
    <property type="entry name" value="N-terminal domain of ligase-like"/>
    <property type="match status" value="1"/>
</dbReference>
<reference evidence="3" key="1">
    <citation type="journal article" date="2014" name="Int. J. Syst. Evol. Microbiol.">
        <title>Complete genome sequence of Corynebacterium casei LMG S-19264T (=DSM 44701T), isolated from a smear-ripened cheese.</title>
        <authorList>
            <consortium name="US DOE Joint Genome Institute (JGI-PGF)"/>
            <person name="Walter F."/>
            <person name="Albersmeier A."/>
            <person name="Kalinowski J."/>
            <person name="Ruckert C."/>
        </authorList>
    </citation>
    <scope>NUCLEOTIDE SEQUENCE</scope>
    <source>
        <strain evidence="3">KCTC 32422</strain>
    </source>
</reference>
<accession>A0A918RPP3</accession>
<dbReference type="InterPro" id="IPR045851">
    <property type="entry name" value="AMP-bd_C_sf"/>
</dbReference>
<protein>
    <recommendedName>
        <fullName evidence="5">Acyl-CoA synthetase (AMP-forming)/AMP-acid ligase II</fullName>
    </recommendedName>
</protein>
<dbReference type="GO" id="GO:0016878">
    <property type="term" value="F:acid-thiol ligase activity"/>
    <property type="evidence" value="ECO:0007669"/>
    <property type="project" value="UniProtKB-ARBA"/>
</dbReference>
<dbReference type="InterPro" id="IPR025110">
    <property type="entry name" value="AMP-bd_C"/>
</dbReference>
<dbReference type="Pfam" id="PF00501">
    <property type="entry name" value="AMP-binding"/>
    <property type="match status" value="1"/>
</dbReference>
<dbReference type="AlphaFoldDB" id="A0A918RPP3"/>